<comment type="miscellaneous">
    <text evidence="3">In the RecBCD complex, RecB has a slow 3'-5' helicase, an exonuclease activity and loads RecA onto ssDNA, RecD has a fast 5'-3' helicase activity, while RecC stimulates the ATPase and processivity of the RecB helicase and contributes to recognition of the Chi site.</text>
</comment>
<keyword evidence="7" id="KW-1185">Reference proteome</keyword>
<dbReference type="NCBIfam" id="TIGR01447">
    <property type="entry name" value="recD"/>
    <property type="match status" value="1"/>
</dbReference>
<keyword evidence="2" id="KW-0067">ATP-binding</keyword>
<name>A0ABV6RR60_9GAMM</name>
<keyword evidence="3" id="KW-0347">Helicase</keyword>
<dbReference type="EMBL" id="JBHLTG010000003">
    <property type="protein sequence ID" value="MFC0678912.1"/>
    <property type="molecule type" value="Genomic_DNA"/>
</dbReference>
<dbReference type="Pfam" id="PF13245">
    <property type="entry name" value="AAA_19"/>
    <property type="match status" value="1"/>
</dbReference>
<dbReference type="SUPFAM" id="SSF52540">
    <property type="entry name" value="P-loop containing nucleoside triphosphate hydrolases"/>
    <property type="match status" value="1"/>
</dbReference>
<keyword evidence="3" id="KW-0238">DNA-binding</keyword>
<evidence type="ECO:0000256" key="2">
    <source>
        <dbReference type="ARBA" id="ARBA00022840"/>
    </source>
</evidence>
<dbReference type="InterPro" id="IPR006344">
    <property type="entry name" value="RecD"/>
</dbReference>
<evidence type="ECO:0000313" key="7">
    <source>
        <dbReference type="Proteomes" id="UP001589896"/>
    </source>
</evidence>
<evidence type="ECO:0000256" key="1">
    <source>
        <dbReference type="ARBA" id="ARBA00022741"/>
    </source>
</evidence>
<dbReference type="RefSeq" id="WP_386669178.1">
    <property type="nucleotide sequence ID" value="NZ_JBHLTG010000003.1"/>
</dbReference>
<keyword evidence="3 6" id="KW-0378">Hydrolase</keyword>
<comment type="caution">
    <text evidence="6">The sequence shown here is derived from an EMBL/GenBank/DDBJ whole genome shotgun (WGS) entry which is preliminary data.</text>
</comment>
<keyword evidence="1" id="KW-0547">Nucleotide-binding</keyword>
<evidence type="ECO:0000313" key="6">
    <source>
        <dbReference type="EMBL" id="MFC0678912.1"/>
    </source>
</evidence>
<evidence type="ECO:0000259" key="5">
    <source>
        <dbReference type="SMART" id="SM00382"/>
    </source>
</evidence>
<dbReference type="PANTHER" id="PTHR43788:SF6">
    <property type="entry name" value="DNA HELICASE B"/>
    <property type="match status" value="1"/>
</dbReference>
<protein>
    <recommendedName>
        <fullName evidence="3">RecBCD enzyme subunit RecD</fullName>
        <ecNumber evidence="3">5.6.2.3</ecNumber>
    </recommendedName>
    <alternativeName>
        <fullName evidence="3">DNA 5'-3' helicase subunit RecD</fullName>
    </alternativeName>
    <alternativeName>
        <fullName evidence="3">Exonuclease V subunit RecD</fullName>
        <shortName evidence="3">ExoV subunit RecD</shortName>
    </alternativeName>
    <alternativeName>
        <fullName evidence="3">Helicase/nuclease RecBCD subunit RecD</fullName>
    </alternativeName>
</protein>
<dbReference type="Proteomes" id="UP001589896">
    <property type="component" value="Unassembled WGS sequence"/>
</dbReference>
<keyword evidence="3" id="KW-0234">DNA repair</keyword>
<evidence type="ECO:0000256" key="4">
    <source>
        <dbReference type="SAM" id="MobiDB-lite"/>
    </source>
</evidence>
<dbReference type="InterPro" id="IPR003593">
    <property type="entry name" value="AAA+_ATPase"/>
</dbReference>
<keyword evidence="3" id="KW-0540">Nuclease</keyword>
<feature type="region of interest" description="Disordered" evidence="4">
    <location>
        <begin position="587"/>
        <end position="628"/>
    </location>
</feature>
<proteinExistence type="inferred from homology"/>
<comment type="subunit">
    <text evidence="3">Heterotrimer of RecB, RecC and RecD. All subunits contribute to DNA-binding.</text>
</comment>
<comment type="caution">
    <text evidence="3">Lacks conserved residue(s) required for the propagation of feature annotation.</text>
</comment>
<dbReference type="GO" id="GO:0008854">
    <property type="term" value="F:exodeoxyribonuclease V activity"/>
    <property type="evidence" value="ECO:0007669"/>
    <property type="project" value="UniProtKB-EC"/>
</dbReference>
<dbReference type="CDD" id="cd17933">
    <property type="entry name" value="DEXSc_RecD-like"/>
    <property type="match status" value="1"/>
</dbReference>
<dbReference type="Gene3D" id="3.40.50.300">
    <property type="entry name" value="P-loop containing nucleotide triphosphate hydrolases"/>
    <property type="match status" value="3"/>
</dbReference>
<feature type="domain" description="AAA+ ATPase" evidence="5">
    <location>
        <begin position="159"/>
        <end position="332"/>
    </location>
</feature>
<gene>
    <name evidence="3 6" type="primary">recD</name>
    <name evidence="6" type="ORF">ACFFGH_13775</name>
</gene>
<keyword evidence="3" id="KW-0413">Isomerase</keyword>
<comment type="similarity">
    <text evidence="3">Belongs to the RecD family.</text>
</comment>
<comment type="catalytic activity">
    <reaction evidence="3">
        <text>ATP + H2O = ADP + phosphate + H(+)</text>
        <dbReference type="Rhea" id="RHEA:13065"/>
        <dbReference type="ChEBI" id="CHEBI:15377"/>
        <dbReference type="ChEBI" id="CHEBI:15378"/>
        <dbReference type="ChEBI" id="CHEBI:30616"/>
        <dbReference type="ChEBI" id="CHEBI:43474"/>
        <dbReference type="ChEBI" id="CHEBI:456216"/>
        <dbReference type="EC" id="5.6.2.3"/>
    </reaction>
</comment>
<dbReference type="HAMAP" id="MF_01487">
    <property type="entry name" value="RecD"/>
    <property type="match status" value="1"/>
</dbReference>
<reference evidence="6 7" key="1">
    <citation type="submission" date="2024-09" db="EMBL/GenBank/DDBJ databases">
        <authorList>
            <person name="Sun Q."/>
            <person name="Mori K."/>
        </authorList>
    </citation>
    <scope>NUCLEOTIDE SEQUENCE [LARGE SCALE GENOMIC DNA]</scope>
    <source>
        <strain evidence="6 7">KCTC 23076</strain>
    </source>
</reference>
<organism evidence="6 7">
    <name type="scientific">Lysobacter korlensis</name>
    <dbReference type="NCBI Taxonomy" id="553636"/>
    <lineage>
        <taxon>Bacteria</taxon>
        <taxon>Pseudomonadati</taxon>
        <taxon>Pseudomonadota</taxon>
        <taxon>Gammaproteobacteria</taxon>
        <taxon>Lysobacterales</taxon>
        <taxon>Lysobacteraceae</taxon>
        <taxon>Lysobacter</taxon>
    </lineage>
</organism>
<dbReference type="SMART" id="SM00382">
    <property type="entry name" value="AAA"/>
    <property type="match status" value="1"/>
</dbReference>
<comment type="function">
    <text evidence="3">A helicase/nuclease that prepares dsDNA breaks (DSB) for recombinational DNA repair. Binds to DSBs and unwinds DNA via a highly rapid and processive ATP-dependent bidirectional helicase activity. Unwinds dsDNA until it encounters a Chi (crossover hotspot instigator) sequence from the 3' direction. Cuts ssDNA a few nucleotides 3' to the Chi site. The properties and activities of the enzyme are changed at Chi. The Chi-altered holoenzyme produces a long 3'-ssDNA overhang and facilitates RecA-binding to the ssDNA for homologous DNA recombination and repair. Holoenzyme degrades any linearized DNA that is unable to undergo homologous recombination. In the holoenzyme this subunit has ssDNA-dependent ATPase and 5'-3' helicase activity. When added to pre-assembled RecBC greatly stimulates nuclease activity and augments holoenzyme processivity. Negatively regulates the RecA-loading ability of RecBCD.</text>
</comment>
<dbReference type="PANTHER" id="PTHR43788">
    <property type="entry name" value="DNA2/NAM7 HELICASE FAMILY MEMBER"/>
    <property type="match status" value="1"/>
</dbReference>
<feature type="compositionally biased region" description="Basic and acidic residues" evidence="4">
    <location>
        <begin position="598"/>
        <end position="608"/>
    </location>
</feature>
<dbReference type="InterPro" id="IPR027417">
    <property type="entry name" value="P-loop_NTPase"/>
</dbReference>
<dbReference type="CDD" id="cd18809">
    <property type="entry name" value="SF1_C_RecD"/>
    <property type="match status" value="1"/>
</dbReference>
<accession>A0ABV6RR60</accession>
<sequence>MTSFAFRRDSGEFGCDAWRPLDRAVYRWVITHQGSAVLARTAAWASLADGQGDSALPLTAEGRHGMPPLTAPELEQLRAEPMVAHHGEGRRVPFVLDDAGRFYLHRNHANECRVAALLQVRRSDVEAAWVDEVDLDVLFGGDRSEAVQPQRLAVRNVVGRRLFVLTGGPGSGKTTTVLRMLAMLQKHSATPLAMAAAAPTGKAAQRLVEALRRGRQRLLDGEGAPLPAEWRAVIESLQDSDALTLHRLLGFDPQRNGFRRNAAHPLAEDVIVVDEASMVDLSMLRALLEAVRPEATLILVGDADQLTSVATGSVLMDLVGVFEREAGYDLVRLRHSFRAEQALVAVNEAVRAGDGARFAASCTAAGAQVLRRRIDDPAQLATQVRAWSERIANLEGLRPVLPDDADDAAARSLGLAALDVLAAQQLLCALREDTFGSLALNRIVERHLRRAWRHAEGTEWYPGRAVIVTRNDHAVRLFNGDVGLCLADAAGRLQVWFETVDANGDRSVRGIAPGALPPHEPAFAITIHKSQGSEYAHVAVVLPPDAESRILSRQLLYTGLSRARRTLELWSSDAALEAALARPADRSGGLADRLAAGRPHEPPEDRVHVPGPRSSEPAAIPVQGELAL</sequence>
<dbReference type="Pfam" id="PF13538">
    <property type="entry name" value="UvrD_C_2"/>
    <property type="match status" value="1"/>
</dbReference>
<dbReference type="InterPro" id="IPR050534">
    <property type="entry name" value="Coronavir_polyprotein_1ab"/>
</dbReference>
<dbReference type="EC" id="5.6.2.3" evidence="3"/>
<evidence type="ECO:0000256" key="3">
    <source>
        <dbReference type="HAMAP-Rule" id="MF_01487"/>
    </source>
</evidence>
<keyword evidence="3" id="KW-0269">Exonuclease</keyword>
<dbReference type="InterPro" id="IPR027785">
    <property type="entry name" value="UvrD-like_helicase_C"/>
</dbReference>
<keyword evidence="3" id="KW-0227">DNA damage</keyword>